<sequence length="190" mass="22214">RVCSTIWGIQEAKTICKILGYPPQYTSTRVLHFETSLTQDMFMQGLRCKDMFDGGTHCQLVYSCYSWKRQHPAVYCHKDTIEFKFHLEDSWRGRLLTNTKDEISWIPVCAHRWSYNNSRVMCRSMGYKDSTNILSKLVEPRFGSVIMETKVECNGTESHLKECKHYTLERKAAVYRNGNRYPCSIILLSC</sequence>
<gene>
    <name evidence="4" type="ORF">OFUS_LOCUS8626</name>
</gene>
<dbReference type="GO" id="GO:0016020">
    <property type="term" value="C:membrane"/>
    <property type="evidence" value="ECO:0007669"/>
    <property type="project" value="InterPro"/>
</dbReference>
<dbReference type="SMART" id="SM00202">
    <property type="entry name" value="SR"/>
    <property type="match status" value="1"/>
</dbReference>
<feature type="non-terminal residue" evidence="4">
    <location>
        <position position="1"/>
    </location>
</feature>
<dbReference type="AlphaFoldDB" id="A0A8S4NN65"/>
<comment type="caution">
    <text evidence="2">Lacks conserved residue(s) required for the propagation of feature annotation.</text>
</comment>
<dbReference type="Proteomes" id="UP000749559">
    <property type="component" value="Unassembled WGS sequence"/>
</dbReference>
<evidence type="ECO:0000313" key="5">
    <source>
        <dbReference type="Proteomes" id="UP000749559"/>
    </source>
</evidence>
<reference evidence="4" key="1">
    <citation type="submission" date="2022-03" db="EMBL/GenBank/DDBJ databases">
        <authorList>
            <person name="Martin C."/>
        </authorList>
    </citation>
    <scope>NUCLEOTIDE SEQUENCE</scope>
</reference>
<evidence type="ECO:0000313" key="4">
    <source>
        <dbReference type="EMBL" id="CAH1782147.1"/>
    </source>
</evidence>
<dbReference type="Gene3D" id="3.10.250.10">
    <property type="entry name" value="SRCR-like domain"/>
    <property type="match status" value="2"/>
</dbReference>
<dbReference type="InterPro" id="IPR036772">
    <property type="entry name" value="SRCR-like_dom_sf"/>
</dbReference>
<dbReference type="SUPFAM" id="SSF56487">
    <property type="entry name" value="SRCR-like"/>
    <property type="match status" value="2"/>
</dbReference>
<feature type="disulfide bond" evidence="2">
    <location>
        <begin position="153"/>
        <end position="163"/>
    </location>
</feature>
<evidence type="ECO:0000259" key="3">
    <source>
        <dbReference type="PROSITE" id="PS50287"/>
    </source>
</evidence>
<feature type="domain" description="SRCR" evidence="3">
    <location>
        <begin position="1"/>
        <end position="77"/>
    </location>
</feature>
<dbReference type="EMBL" id="CAIIXF020000004">
    <property type="protein sequence ID" value="CAH1782147.1"/>
    <property type="molecule type" value="Genomic_DNA"/>
</dbReference>
<name>A0A8S4NN65_OWEFU</name>
<feature type="disulfide bond" evidence="2">
    <location>
        <begin position="122"/>
        <end position="183"/>
    </location>
</feature>
<proteinExistence type="predicted"/>
<evidence type="ECO:0000256" key="1">
    <source>
        <dbReference type="ARBA" id="ARBA00023157"/>
    </source>
</evidence>
<dbReference type="OrthoDB" id="536948at2759"/>
<keyword evidence="5" id="KW-1185">Reference proteome</keyword>
<feature type="disulfide bond" evidence="2">
    <location>
        <begin position="48"/>
        <end position="58"/>
    </location>
</feature>
<organism evidence="4 5">
    <name type="scientific">Owenia fusiformis</name>
    <name type="common">Polychaete worm</name>
    <dbReference type="NCBI Taxonomy" id="6347"/>
    <lineage>
        <taxon>Eukaryota</taxon>
        <taxon>Metazoa</taxon>
        <taxon>Spiralia</taxon>
        <taxon>Lophotrochozoa</taxon>
        <taxon>Annelida</taxon>
        <taxon>Polychaeta</taxon>
        <taxon>Sedentaria</taxon>
        <taxon>Canalipalpata</taxon>
        <taxon>Sabellida</taxon>
        <taxon>Oweniida</taxon>
        <taxon>Oweniidae</taxon>
        <taxon>Owenia</taxon>
    </lineage>
</organism>
<keyword evidence="1 2" id="KW-1015">Disulfide bond</keyword>
<evidence type="ECO:0000256" key="2">
    <source>
        <dbReference type="PROSITE-ProRule" id="PRU00196"/>
    </source>
</evidence>
<dbReference type="Pfam" id="PF00530">
    <property type="entry name" value="SRCR"/>
    <property type="match status" value="1"/>
</dbReference>
<protein>
    <recommendedName>
        <fullName evidence="3">SRCR domain-containing protein</fullName>
    </recommendedName>
</protein>
<dbReference type="InterPro" id="IPR001190">
    <property type="entry name" value="SRCR"/>
</dbReference>
<dbReference type="PANTHER" id="PTHR48071:SF18">
    <property type="entry name" value="DELETED IN MALIGNANT BRAIN TUMORS 1 PROTEIN-RELATED"/>
    <property type="match status" value="1"/>
</dbReference>
<comment type="caution">
    <text evidence="4">The sequence shown here is derived from an EMBL/GenBank/DDBJ whole genome shotgun (WGS) entry which is preliminary data.</text>
</comment>
<accession>A0A8S4NN65</accession>
<dbReference type="PANTHER" id="PTHR48071">
    <property type="entry name" value="SRCR DOMAIN-CONTAINING PROTEIN"/>
    <property type="match status" value="1"/>
</dbReference>
<dbReference type="PROSITE" id="PS50287">
    <property type="entry name" value="SRCR_2"/>
    <property type="match status" value="2"/>
</dbReference>
<feature type="domain" description="SRCR" evidence="3">
    <location>
        <begin position="93"/>
        <end position="184"/>
    </location>
</feature>
<feature type="non-terminal residue" evidence="4">
    <location>
        <position position="190"/>
    </location>
</feature>